<organism evidence="1 2">
    <name type="scientific">Panagrolaimus sp. ES5</name>
    <dbReference type="NCBI Taxonomy" id="591445"/>
    <lineage>
        <taxon>Eukaryota</taxon>
        <taxon>Metazoa</taxon>
        <taxon>Ecdysozoa</taxon>
        <taxon>Nematoda</taxon>
        <taxon>Chromadorea</taxon>
        <taxon>Rhabditida</taxon>
        <taxon>Tylenchina</taxon>
        <taxon>Panagrolaimomorpha</taxon>
        <taxon>Panagrolaimoidea</taxon>
        <taxon>Panagrolaimidae</taxon>
        <taxon>Panagrolaimus</taxon>
    </lineage>
</organism>
<proteinExistence type="predicted"/>
<dbReference type="WBParaSite" id="ES5_v2.g25354.t1">
    <property type="protein sequence ID" value="ES5_v2.g25354.t1"/>
    <property type="gene ID" value="ES5_v2.g25354"/>
</dbReference>
<reference evidence="2" key="1">
    <citation type="submission" date="2022-11" db="UniProtKB">
        <authorList>
            <consortium name="WormBaseParasite"/>
        </authorList>
    </citation>
    <scope>IDENTIFICATION</scope>
</reference>
<protein>
    <submittedName>
        <fullName evidence="2">Zinc finger C3HC4 RING-type domain-containing protein</fullName>
    </submittedName>
</protein>
<name>A0AC34G7U7_9BILA</name>
<accession>A0AC34G7U7</accession>
<evidence type="ECO:0000313" key="1">
    <source>
        <dbReference type="Proteomes" id="UP000887579"/>
    </source>
</evidence>
<evidence type="ECO:0000313" key="2">
    <source>
        <dbReference type="WBParaSite" id="ES5_v2.g25354.t1"/>
    </source>
</evidence>
<dbReference type="Proteomes" id="UP000887579">
    <property type="component" value="Unplaced"/>
</dbReference>
<sequence>MDAAHTPEVAQFKASQRLLNTNELHNYDLVAIKKCGHIFHNRCITESIARTEVFCPECASPQPGDADGTVGLLVEADRDPQIPKIIKHYQQQQQSLEQTIIDYQHEQQLYAQQHQIDKDIMEEYRLKISTLEYMSTFDAKQ</sequence>